<feature type="transmembrane region" description="Helical" evidence="8">
    <location>
        <begin position="297"/>
        <end position="321"/>
    </location>
</feature>
<evidence type="ECO:0000256" key="1">
    <source>
        <dbReference type="ARBA" id="ARBA00004651"/>
    </source>
</evidence>
<evidence type="ECO:0000256" key="5">
    <source>
        <dbReference type="ARBA" id="ARBA00022989"/>
    </source>
</evidence>
<dbReference type="RefSeq" id="WP_386767538.1">
    <property type="nucleotide sequence ID" value="NZ_JBHSTI010000008.1"/>
</dbReference>
<evidence type="ECO:0000259" key="9">
    <source>
        <dbReference type="PROSITE" id="PS50850"/>
    </source>
</evidence>
<dbReference type="Gene3D" id="1.20.1720.10">
    <property type="entry name" value="Multidrug resistance protein D"/>
    <property type="match status" value="1"/>
</dbReference>
<dbReference type="InterPro" id="IPR011701">
    <property type="entry name" value="MFS"/>
</dbReference>
<dbReference type="PRINTS" id="PR01036">
    <property type="entry name" value="TCRTETB"/>
</dbReference>
<feature type="region of interest" description="Disordered" evidence="7">
    <location>
        <begin position="541"/>
        <end position="572"/>
    </location>
</feature>
<dbReference type="InterPro" id="IPR004638">
    <property type="entry name" value="EmrB-like"/>
</dbReference>
<feature type="transmembrane region" description="Helical" evidence="8">
    <location>
        <begin position="229"/>
        <end position="247"/>
    </location>
</feature>
<dbReference type="CDD" id="cd17321">
    <property type="entry name" value="MFS_MMR_MDR_like"/>
    <property type="match status" value="1"/>
</dbReference>
<evidence type="ECO:0000256" key="7">
    <source>
        <dbReference type="SAM" id="MobiDB-lite"/>
    </source>
</evidence>
<feature type="transmembrane region" description="Helical" evidence="8">
    <location>
        <begin position="99"/>
        <end position="118"/>
    </location>
</feature>
<keyword evidence="2" id="KW-0813">Transport</keyword>
<protein>
    <submittedName>
        <fullName evidence="10">MFS transporter</fullName>
    </submittedName>
</protein>
<keyword evidence="3" id="KW-1003">Cell membrane</keyword>
<feature type="transmembrane region" description="Helical" evidence="8">
    <location>
        <begin position="327"/>
        <end position="347"/>
    </location>
</feature>
<evidence type="ECO:0000256" key="8">
    <source>
        <dbReference type="SAM" id="Phobius"/>
    </source>
</evidence>
<dbReference type="PANTHER" id="PTHR42718">
    <property type="entry name" value="MAJOR FACILITATOR SUPERFAMILY MULTIDRUG TRANSPORTER MFSC"/>
    <property type="match status" value="1"/>
</dbReference>
<feature type="transmembrane region" description="Helical" evidence="8">
    <location>
        <begin position="514"/>
        <end position="534"/>
    </location>
</feature>
<keyword evidence="4 8" id="KW-0812">Transmembrane</keyword>
<evidence type="ECO:0000256" key="2">
    <source>
        <dbReference type="ARBA" id="ARBA00022448"/>
    </source>
</evidence>
<feature type="transmembrane region" description="Helical" evidence="8">
    <location>
        <begin position="124"/>
        <end position="149"/>
    </location>
</feature>
<dbReference type="PROSITE" id="PS50850">
    <property type="entry name" value="MFS"/>
    <property type="match status" value="1"/>
</dbReference>
<name>A0ABW1T2G4_9ACTN</name>
<keyword evidence="11" id="KW-1185">Reference proteome</keyword>
<organism evidence="10 11">
    <name type="scientific">Longivirga aurantiaca</name>
    <dbReference type="NCBI Taxonomy" id="1837743"/>
    <lineage>
        <taxon>Bacteria</taxon>
        <taxon>Bacillati</taxon>
        <taxon>Actinomycetota</taxon>
        <taxon>Actinomycetes</taxon>
        <taxon>Sporichthyales</taxon>
        <taxon>Sporichthyaceae</taxon>
        <taxon>Longivirga</taxon>
    </lineage>
</organism>
<feature type="transmembrane region" description="Helical" evidence="8">
    <location>
        <begin position="433"/>
        <end position="452"/>
    </location>
</feature>
<feature type="transmembrane region" description="Helical" evidence="8">
    <location>
        <begin position="195"/>
        <end position="217"/>
    </location>
</feature>
<comment type="caution">
    <text evidence="10">The sequence shown here is derived from an EMBL/GenBank/DDBJ whole genome shotgun (WGS) entry which is preliminary data.</text>
</comment>
<evidence type="ECO:0000256" key="4">
    <source>
        <dbReference type="ARBA" id="ARBA00022692"/>
    </source>
</evidence>
<feature type="transmembrane region" description="Helical" evidence="8">
    <location>
        <begin position="31"/>
        <end position="51"/>
    </location>
</feature>
<sequence>MSDSRAARREAAAEAPTSGWQTSGAGHPRRWAILGVLVTSLLVVVLDNTILNIALPTIQRDLGADQSELVWAVDSYILVFAALLFTWGVLGDKYGRKRILMIGLVIFAVASAICAFATTPQMLILFRGVMGIGGAAVLPVTLAVITVVFPPHERGKAIGAWAGAVGAAVALGPVLGGLLLEHPEWFNGLTGNDWGAVFLINVPIVIVGLVGIILVVPETKNPHPQRLDIPGLLISFTGLVLLVYGIIHASVTLTFLTPSVWVPMVLGIAVLALFIVMEARSDHRSFDVTLFKNRGYAVSLTAVSLAFFALSGITFTLPFFLQSIRGYSTLSAGLCFLPFAVGQIIAAPRSAAMVERFGYKRVMTFGLVAVTLALLGVASLSLSTPLWLVLVIFFVFGFGMGNVIAPASTVMQNALPLARAGAGSAVQNTVRQVFGAFGVAVIGTVLATQYASNVQPVLATLPAGLPPEAVDAATNSVGGTVRVLTDLEANGAPAELVAQGKAIAFDAFLSAAHVTSLISMALVLVAALVVWFLLPPITPPQKGRTAGPGTPGHEHPHVGEAHTREEANAEAAALEDTYATEAAEEYIAPIAKGEAERP</sequence>
<evidence type="ECO:0000313" key="11">
    <source>
        <dbReference type="Proteomes" id="UP001596138"/>
    </source>
</evidence>
<dbReference type="SUPFAM" id="SSF103473">
    <property type="entry name" value="MFS general substrate transporter"/>
    <property type="match status" value="1"/>
</dbReference>
<evidence type="ECO:0000313" key="10">
    <source>
        <dbReference type="EMBL" id="MFC6238918.1"/>
    </source>
</evidence>
<dbReference type="NCBIfam" id="TIGR00711">
    <property type="entry name" value="efflux_EmrB"/>
    <property type="match status" value="1"/>
</dbReference>
<dbReference type="InterPro" id="IPR020846">
    <property type="entry name" value="MFS_dom"/>
</dbReference>
<comment type="subcellular location">
    <subcellularLocation>
        <location evidence="1">Cell membrane</location>
        <topology evidence="1">Multi-pass membrane protein</topology>
    </subcellularLocation>
</comment>
<dbReference type="Proteomes" id="UP001596138">
    <property type="component" value="Unassembled WGS sequence"/>
</dbReference>
<dbReference type="InterPro" id="IPR036259">
    <property type="entry name" value="MFS_trans_sf"/>
</dbReference>
<dbReference type="PANTHER" id="PTHR42718:SF42">
    <property type="entry name" value="EXPORT PROTEIN"/>
    <property type="match status" value="1"/>
</dbReference>
<evidence type="ECO:0000256" key="3">
    <source>
        <dbReference type="ARBA" id="ARBA00022475"/>
    </source>
</evidence>
<accession>A0ABW1T2G4</accession>
<evidence type="ECO:0000256" key="6">
    <source>
        <dbReference type="ARBA" id="ARBA00023136"/>
    </source>
</evidence>
<dbReference type="Gene3D" id="1.20.1250.20">
    <property type="entry name" value="MFS general substrate transporter like domains"/>
    <property type="match status" value="1"/>
</dbReference>
<feature type="compositionally biased region" description="Basic and acidic residues" evidence="7">
    <location>
        <begin position="552"/>
        <end position="567"/>
    </location>
</feature>
<dbReference type="EMBL" id="JBHSTI010000008">
    <property type="protein sequence ID" value="MFC6238918.1"/>
    <property type="molecule type" value="Genomic_DNA"/>
</dbReference>
<keyword evidence="6 8" id="KW-0472">Membrane</keyword>
<keyword evidence="5 8" id="KW-1133">Transmembrane helix</keyword>
<feature type="transmembrane region" description="Helical" evidence="8">
    <location>
        <begin position="386"/>
        <end position="405"/>
    </location>
</feature>
<dbReference type="Pfam" id="PF07690">
    <property type="entry name" value="MFS_1"/>
    <property type="match status" value="1"/>
</dbReference>
<feature type="transmembrane region" description="Helical" evidence="8">
    <location>
        <begin position="253"/>
        <end position="276"/>
    </location>
</feature>
<feature type="transmembrane region" description="Helical" evidence="8">
    <location>
        <begin position="359"/>
        <end position="380"/>
    </location>
</feature>
<gene>
    <name evidence="10" type="ORF">ACFQGU_13595</name>
</gene>
<proteinExistence type="predicted"/>
<feature type="domain" description="Major facilitator superfamily (MFS) profile" evidence="9">
    <location>
        <begin position="33"/>
        <end position="538"/>
    </location>
</feature>
<feature type="transmembrane region" description="Helical" evidence="8">
    <location>
        <begin position="161"/>
        <end position="180"/>
    </location>
</feature>
<feature type="transmembrane region" description="Helical" evidence="8">
    <location>
        <begin position="71"/>
        <end position="90"/>
    </location>
</feature>
<reference evidence="11" key="1">
    <citation type="journal article" date="2019" name="Int. J. Syst. Evol. Microbiol.">
        <title>The Global Catalogue of Microorganisms (GCM) 10K type strain sequencing project: providing services to taxonomists for standard genome sequencing and annotation.</title>
        <authorList>
            <consortium name="The Broad Institute Genomics Platform"/>
            <consortium name="The Broad Institute Genome Sequencing Center for Infectious Disease"/>
            <person name="Wu L."/>
            <person name="Ma J."/>
        </authorList>
    </citation>
    <scope>NUCLEOTIDE SEQUENCE [LARGE SCALE GENOMIC DNA]</scope>
    <source>
        <strain evidence="11">CGMCC 4.7317</strain>
    </source>
</reference>